<keyword evidence="6" id="KW-0249">Electron transport</keyword>
<dbReference type="InterPro" id="IPR039391">
    <property type="entry name" value="Phytocyanin-like"/>
</dbReference>
<reference evidence="14 15" key="1">
    <citation type="submission" date="2024-11" db="EMBL/GenBank/DDBJ databases">
        <title>A near-complete genome assembly of Cinchona calisaya.</title>
        <authorList>
            <person name="Lian D.C."/>
            <person name="Zhao X.W."/>
            <person name="Wei L."/>
        </authorList>
    </citation>
    <scope>NUCLEOTIDE SEQUENCE [LARGE SCALE GENOMIC DNA]</scope>
    <source>
        <tissue evidence="14">Nenye</tissue>
    </source>
</reference>
<keyword evidence="2" id="KW-0813">Transport</keyword>
<dbReference type="InterPro" id="IPR003245">
    <property type="entry name" value="Phytocyanin_dom"/>
</dbReference>
<dbReference type="PANTHER" id="PTHR33021">
    <property type="entry name" value="BLUE COPPER PROTEIN"/>
    <property type="match status" value="1"/>
</dbReference>
<dbReference type="GO" id="GO:0009610">
    <property type="term" value="P:response to symbiotic fungus"/>
    <property type="evidence" value="ECO:0007669"/>
    <property type="project" value="UniProtKB-ARBA"/>
</dbReference>
<dbReference type="AlphaFoldDB" id="A0ABD2XXM6"/>
<evidence type="ECO:0000256" key="1">
    <source>
        <dbReference type="ARBA" id="ARBA00004479"/>
    </source>
</evidence>
<evidence type="ECO:0000256" key="8">
    <source>
        <dbReference type="ARBA" id="ARBA00023008"/>
    </source>
</evidence>
<proteinExistence type="predicted"/>
<dbReference type="PROSITE" id="PS51485">
    <property type="entry name" value="PHYTOCYANIN"/>
    <property type="match status" value="1"/>
</dbReference>
<keyword evidence="10" id="KW-1015">Disulfide bond</keyword>
<dbReference type="Proteomes" id="UP001630127">
    <property type="component" value="Unassembled WGS sequence"/>
</dbReference>
<feature type="chain" id="PRO_5044805863" description="Phytocyanin domain-containing protein" evidence="12">
    <location>
        <begin position="23"/>
        <end position="163"/>
    </location>
</feature>
<feature type="domain" description="Phytocyanin" evidence="13">
    <location>
        <begin position="23"/>
        <end position="122"/>
    </location>
</feature>
<organism evidence="14 15">
    <name type="scientific">Cinchona calisaya</name>
    <dbReference type="NCBI Taxonomy" id="153742"/>
    <lineage>
        <taxon>Eukaryota</taxon>
        <taxon>Viridiplantae</taxon>
        <taxon>Streptophyta</taxon>
        <taxon>Embryophyta</taxon>
        <taxon>Tracheophyta</taxon>
        <taxon>Spermatophyta</taxon>
        <taxon>Magnoliopsida</taxon>
        <taxon>eudicotyledons</taxon>
        <taxon>Gunneridae</taxon>
        <taxon>Pentapetalae</taxon>
        <taxon>asterids</taxon>
        <taxon>lamiids</taxon>
        <taxon>Gentianales</taxon>
        <taxon>Rubiaceae</taxon>
        <taxon>Cinchonoideae</taxon>
        <taxon>Cinchoneae</taxon>
        <taxon>Cinchona</taxon>
    </lineage>
</organism>
<dbReference type="CDD" id="cd04216">
    <property type="entry name" value="Phytocyanin"/>
    <property type="match status" value="1"/>
</dbReference>
<feature type="signal peptide" evidence="12">
    <location>
        <begin position="1"/>
        <end position="22"/>
    </location>
</feature>
<protein>
    <recommendedName>
        <fullName evidence="13">Phytocyanin domain-containing protein</fullName>
    </recommendedName>
</protein>
<name>A0ABD2XXM6_9GENT</name>
<evidence type="ECO:0000256" key="3">
    <source>
        <dbReference type="ARBA" id="ARBA00022692"/>
    </source>
</evidence>
<dbReference type="EMBL" id="JBJUIK010000017">
    <property type="protein sequence ID" value="KAL3498735.1"/>
    <property type="molecule type" value="Genomic_DNA"/>
</dbReference>
<dbReference type="PANTHER" id="PTHR33021:SF533">
    <property type="entry name" value="PHYTOCYANIN DOMAIN-CONTAINING PROTEIN"/>
    <property type="match status" value="1"/>
</dbReference>
<evidence type="ECO:0000313" key="15">
    <source>
        <dbReference type="Proteomes" id="UP001630127"/>
    </source>
</evidence>
<evidence type="ECO:0000259" key="13">
    <source>
        <dbReference type="PROSITE" id="PS51485"/>
    </source>
</evidence>
<keyword evidence="5 12" id="KW-0732">Signal</keyword>
<evidence type="ECO:0000313" key="14">
    <source>
        <dbReference type="EMBL" id="KAL3498735.1"/>
    </source>
</evidence>
<evidence type="ECO:0000256" key="10">
    <source>
        <dbReference type="ARBA" id="ARBA00023157"/>
    </source>
</evidence>
<keyword evidence="4" id="KW-0479">Metal-binding</keyword>
<dbReference type="FunFam" id="2.60.40.420:FF:000067">
    <property type="entry name" value="Cupredoxin superfamily protein"/>
    <property type="match status" value="1"/>
</dbReference>
<evidence type="ECO:0000256" key="9">
    <source>
        <dbReference type="ARBA" id="ARBA00023136"/>
    </source>
</evidence>
<evidence type="ECO:0000256" key="2">
    <source>
        <dbReference type="ARBA" id="ARBA00022448"/>
    </source>
</evidence>
<comment type="caution">
    <text evidence="14">The sequence shown here is derived from an EMBL/GenBank/DDBJ whole genome shotgun (WGS) entry which is preliminary data.</text>
</comment>
<keyword evidence="7" id="KW-1133">Transmembrane helix</keyword>
<keyword evidence="8" id="KW-0186">Copper</keyword>
<keyword evidence="3" id="KW-0812">Transmembrane</keyword>
<sequence>MAFVRVIIALAIVGAVITPTLAKDIAVGDESGWKLNFDYQAWAEGKEFHIGDRLIFNYTKESHNVLKVDGVGFQQCAKPDGIEPLNSGNDVITLASPGKKWYICGVANHCASGMKLVINVTPNLGSSAPAPSPSSTPESAAVREMALTFFAGMISAFGIFMMI</sequence>
<dbReference type="InterPro" id="IPR008972">
    <property type="entry name" value="Cupredoxin"/>
</dbReference>
<keyword evidence="9" id="KW-0472">Membrane</keyword>
<evidence type="ECO:0000256" key="5">
    <source>
        <dbReference type="ARBA" id="ARBA00022729"/>
    </source>
</evidence>
<evidence type="ECO:0000256" key="6">
    <source>
        <dbReference type="ARBA" id="ARBA00022982"/>
    </source>
</evidence>
<dbReference type="Pfam" id="PF02298">
    <property type="entry name" value="Cu_bind_like"/>
    <property type="match status" value="1"/>
</dbReference>
<gene>
    <name evidence="14" type="ORF">ACH5RR_041467</name>
</gene>
<dbReference type="GO" id="GO:0046872">
    <property type="term" value="F:metal ion binding"/>
    <property type="evidence" value="ECO:0007669"/>
    <property type="project" value="UniProtKB-KW"/>
</dbReference>
<keyword evidence="11" id="KW-0325">Glycoprotein</keyword>
<evidence type="ECO:0000256" key="7">
    <source>
        <dbReference type="ARBA" id="ARBA00022989"/>
    </source>
</evidence>
<comment type="subcellular location">
    <subcellularLocation>
        <location evidence="1">Membrane</location>
        <topology evidence="1">Single-pass type I membrane protein</topology>
    </subcellularLocation>
</comment>
<evidence type="ECO:0000256" key="4">
    <source>
        <dbReference type="ARBA" id="ARBA00022723"/>
    </source>
</evidence>
<keyword evidence="15" id="KW-1185">Reference proteome</keyword>
<dbReference type="Gene3D" id="2.60.40.420">
    <property type="entry name" value="Cupredoxins - blue copper proteins"/>
    <property type="match status" value="1"/>
</dbReference>
<evidence type="ECO:0000256" key="11">
    <source>
        <dbReference type="ARBA" id="ARBA00023180"/>
    </source>
</evidence>
<evidence type="ECO:0000256" key="12">
    <source>
        <dbReference type="SAM" id="SignalP"/>
    </source>
</evidence>
<dbReference type="GO" id="GO:0016020">
    <property type="term" value="C:membrane"/>
    <property type="evidence" value="ECO:0007669"/>
    <property type="project" value="UniProtKB-SubCell"/>
</dbReference>
<accession>A0ABD2XXM6</accession>
<dbReference type="SUPFAM" id="SSF49503">
    <property type="entry name" value="Cupredoxins"/>
    <property type="match status" value="1"/>
</dbReference>